<dbReference type="GO" id="GO:0005992">
    <property type="term" value="P:trehalose biosynthetic process"/>
    <property type="evidence" value="ECO:0007669"/>
    <property type="project" value="UniProtKB-UniPathway"/>
</dbReference>
<proteinExistence type="inferred from homology"/>
<dbReference type="PANTHER" id="PTHR43768">
    <property type="entry name" value="TREHALOSE 6-PHOSPHATE PHOSPHATASE"/>
    <property type="match status" value="1"/>
</dbReference>
<dbReference type="Gene3D" id="3.30.70.1020">
    <property type="entry name" value="Trehalose-6-phosphate phosphatase related protein, domain 2"/>
    <property type="match status" value="1"/>
</dbReference>
<dbReference type="InterPro" id="IPR023214">
    <property type="entry name" value="HAD_sf"/>
</dbReference>
<sequence>MTLEGPLEAALSRLAETDVLLVALDFDGNISPHVDDPSGARPLPEAARAIEQLAALEGTSVALVSGRAIASLVEVSGVGDDVLLSGSHGGEYRMEPGAPPLALSAEELDVVDRLGAVLHDVARQHPGTEVESKPAGHALHLRNADADTALDAQHVVRRRVLAELPGITARPGKDVEEFSVLAATKGDAIVRLRDHVKASAVFYSGDDLTDEDAFRVLGDGDVGVKVGAGDTLAPFRVPSPTEVADVLVRLVELRSAVVRSR</sequence>
<keyword evidence="3" id="KW-0460">Magnesium</keyword>
<comment type="caution">
    <text evidence="4">The sequence shown here is derived from an EMBL/GenBank/DDBJ whole genome shotgun (WGS) entry which is preliminary data.</text>
</comment>
<comment type="similarity">
    <text evidence="3">Belongs to the trehalose phosphatase family.</text>
</comment>
<organism evidence="4 5">
    <name type="scientific">Labedella populi</name>
    <dbReference type="NCBI Taxonomy" id="2498850"/>
    <lineage>
        <taxon>Bacteria</taxon>
        <taxon>Bacillati</taxon>
        <taxon>Actinomycetota</taxon>
        <taxon>Actinomycetes</taxon>
        <taxon>Micrococcales</taxon>
        <taxon>Microbacteriaceae</taxon>
        <taxon>Labedella</taxon>
    </lineage>
</organism>
<dbReference type="InterPro" id="IPR036412">
    <property type="entry name" value="HAD-like_sf"/>
</dbReference>
<gene>
    <name evidence="4" type="primary">otsB</name>
    <name evidence="4" type="ORF">ELQ92_08600</name>
</gene>
<evidence type="ECO:0000256" key="1">
    <source>
        <dbReference type="ARBA" id="ARBA00022801"/>
    </source>
</evidence>
<dbReference type="Pfam" id="PF02358">
    <property type="entry name" value="Trehalose_PPase"/>
    <property type="match status" value="1"/>
</dbReference>
<comment type="catalytic activity">
    <reaction evidence="3">
        <text>alpha,alpha-trehalose 6-phosphate + H2O = alpha,alpha-trehalose + phosphate</text>
        <dbReference type="Rhea" id="RHEA:23420"/>
        <dbReference type="ChEBI" id="CHEBI:15377"/>
        <dbReference type="ChEBI" id="CHEBI:16551"/>
        <dbReference type="ChEBI" id="CHEBI:43474"/>
        <dbReference type="ChEBI" id="CHEBI:58429"/>
        <dbReference type="EC" id="3.1.3.12"/>
    </reaction>
</comment>
<dbReference type="InterPro" id="IPR003337">
    <property type="entry name" value="Trehalose_PPase"/>
</dbReference>
<dbReference type="Proteomes" id="UP000288603">
    <property type="component" value="Unassembled WGS sequence"/>
</dbReference>
<dbReference type="Gene3D" id="3.40.50.1000">
    <property type="entry name" value="HAD superfamily/HAD-like"/>
    <property type="match status" value="1"/>
</dbReference>
<dbReference type="PANTHER" id="PTHR43768:SF3">
    <property type="entry name" value="TREHALOSE 6-PHOSPHATE PHOSPHATASE"/>
    <property type="match status" value="1"/>
</dbReference>
<protein>
    <recommendedName>
        <fullName evidence="3">Trehalose 6-phosphate phosphatase</fullName>
        <ecNumber evidence="3">3.1.3.12</ecNumber>
    </recommendedName>
</protein>
<dbReference type="EC" id="3.1.3.12" evidence="3"/>
<comment type="pathway">
    <text evidence="3">Glycan biosynthesis; trehalose biosynthesis.</text>
</comment>
<evidence type="ECO:0000313" key="4">
    <source>
        <dbReference type="EMBL" id="RWZ61096.1"/>
    </source>
</evidence>
<keyword evidence="1 3" id="KW-0378">Hydrolase</keyword>
<accession>A0A444QAK2</accession>
<dbReference type="OrthoDB" id="9816160at2"/>
<dbReference type="RefSeq" id="WP_128498599.1">
    <property type="nucleotide sequence ID" value="NZ_RZNC01000003.1"/>
</dbReference>
<dbReference type="InterPro" id="IPR044651">
    <property type="entry name" value="OTSB-like"/>
</dbReference>
<evidence type="ECO:0000256" key="3">
    <source>
        <dbReference type="RuleBase" id="RU361117"/>
    </source>
</evidence>
<dbReference type="NCBIfam" id="TIGR00685">
    <property type="entry name" value="T6PP"/>
    <property type="match status" value="1"/>
</dbReference>
<dbReference type="GO" id="GO:0004805">
    <property type="term" value="F:trehalose-phosphatase activity"/>
    <property type="evidence" value="ECO:0007669"/>
    <property type="project" value="UniProtKB-EC"/>
</dbReference>
<reference evidence="4 5" key="1">
    <citation type="submission" date="2018-12" db="EMBL/GenBank/DDBJ databases">
        <authorList>
            <person name="Li F."/>
        </authorList>
    </citation>
    <scope>NUCLEOTIDE SEQUENCE [LARGE SCALE GENOMIC DNA]</scope>
    <source>
        <strain evidence="4 5">8H24J-4-2</strain>
    </source>
</reference>
<dbReference type="SUPFAM" id="SSF56784">
    <property type="entry name" value="HAD-like"/>
    <property type="match status" value="1"/>
</dbReference>
<comment type="cofactor">
    <cofactor evidence="3">
        <name>Mg(2+)</name>
        <dbReference type="ChEBI" id="CHEBI:18420"/>
    </cofactor>
</comment>
<name>A0A444QAK2_9MICO</name>
<keyword evidence="3" id="KW-0479">Metal-binding</keyword>
<evidence type="ECO:0000256" key="2">
    <source>
        <dbReference type="ARBA" id="ARBA00024179"/>
    </source>
</evidence>
<dbReference type="AlphaFoldDB" id="A0A444QAK2"/>
<dbReference type="EMBL" id="RZNC01000003">
    <property type="protein sequence ID" value="RWZ61096.1"/>
    <property type="molecule type" value="Genomic_DNA"/>
</dbReference>
<keyword evidence="5" id="KW-1185">Reference proteome</keyword>
<dbReference type="GO" id="GO:0046872">
    <property type="term" value="F:metal ion binding"/>
    <property type="evidence" value="ECO:0007669"/>
    <property type="project" value="UniProtKB-KW"/>
</dbReference>
<comment type="function">
    <text evidence="2 3">Removes the phosphate from trehalose 6-phosphate to produce free trehalose.</text>
</comment>
<evidence type="ECO:0000313" key="5">
    <source>
        <dbReference type="Proteomes" id="UP000288603"/>
    </source>
</evidence>
<dbReference type="UniPathway" id="UPA00299"/>